<name>A0A2T3Z880_TRIA4</name>
<keyword evidence="5" id="KW-0539">Nucleus</keyword>
<dbReference type="EMBL" id="KZ679262">
    <property type="protein sequence ID" value="PTB41019.1"/>
    <property type="molecule type" value="Genomic_DNA"/>
</dbReference>
<reference evidence="8 9" key="1">
    <citation type="submission" date="2016-07" db="EMBL/GenBank/DDBJ databases">
        <title>Multiple horizontal gene transfer events from other fungi enriched the ability of initially mycotrophic Trichoderma (Ascomycota) to feed on dead plant biomass.</title>
        <authorList>
            <consortium name="DOE Joint Genome Institute"/>
            <person name="Aerts A."/>
            <person name="Atanasova L."/>
            <person name="Chenthamara K."/>
            <person name="Zhang J."/>
            <person name="Grujic M."/>
            <person name="Henrissat B."/>
            <person name="Kuo A."/>
            <person name="Salamov A."/>
            <person name="Lipzen A."/>
            <person name="Labutti K."/>
            <person name="Barry K."/>
            <person name="Miao Y."/>
            <person name="Rahimi M.J."/>
            <person name="Shen Q."/>
            <person name="Grigoriev I.V."/>
            <person name="Kubicek C.P."/>
            <person name="Druzhinina I.S."/>
        </authorList>
    </citation>
    <scope>NUCLEOTIDE SEQUENCE [LARGE SCALE GENOMIC DNA]</scope>
    <source>
        <strain evidence="8 9">CBS 433.97</strain>
    </source>
</reference>
<evidence type="ECO:0000256" key="5">
    <source>
        <dbReference type="ARBA" id="ARBA00023242"/>
    </source>
</evidence>
<feature type="transmembrane region" description="Helical" evidence="6">
    <location>
        <begin position="475"/>
        <end position="495"/>
    </location>
</feature>
<dbReference type="GO" id="GO:0008270">
    <property type="term" value="F:zinc ion binding"/>
    <property type="evidence" value="ECO:0007669"/>
    <property type="project" value="InterPro"/>
</dbReference>
<evidence type="ECO:0000313" key="8">
    <source>
        <dbReference type="EMBL" id="PTB41019.1"/>
    </source>
</evidence>
<keyword evidence="3" id="KW-0805">Transcription regulation</keyword>
<evidence type="ECO:0000256" key="1">
    <source>
        <dbReference type="ARBA" id="ARBA00004123"/>
    </source>
</evidence>
<dbReference type="SUPFAM" id="SSF57701">
    <property type="entry name" value="Zn2/Cys6 DNA-binding domain"/>
    <property type="match status" value="1"/>
</dbReference>
<dbReference type="SMART" id="SM00066">
    <property type="entry name" value="GAL4"/>
    <property type="match status" value="1"/>
</dbReference>
<evidence type="ECO:0000256" key="2">
    <source>
        <dbReference type="ARBA" id="ARBA00022723"/>
    </source>
</evidence>
<dbReference type="PROSITE" id="PS00463">
    <property type="entry name" value="ZN2_CY6_FUNGAL_1"/>
    <property type="match status" value="1"/>
</dbReference>
<dbReference type="InterPro" id="IPR036864">
    <property type="entry name" value="Zn2-C6_fun-type_DNA-bd_sf"/>
</dbReference>
<dbReference type="AlphaFoldDB" id="A0A2T3Z880"/>
<dbReference type="PROSITE" id="PS50048">
    <property type="entry name" value="ZN2_CY6_FUNGAL_2"/>
    <property type="match status" value="1"/>
</dbReference>
<comment type="subcellular location">
    <subcellularLocation>
        <location evidence="1">Nucleus</location>
    </subcellularLocation>
</comment>
<dbReference type="CDD" id="cd12148">
    <property type="entry name" value="fungal_TF_MHR"/>
    <property type="match status" value="1"/>
</dbReference>
<dbReference type="GO" id="GO:0000981">
    <property type="term" value="F:DNA-binding transcription factor activity, RNA polymerase II-specific"/>
    <property type="evidence" value="ECO:0007669"/>
    <property type="project" value="InterPro"/>
</dbReference>
<organism evidence="8 9">
    <name type="scientific">Trichoderma asperellum (strain ATCC 204424 / CBS 433.97 / NBRC 101777)</name>
    <dbReference type="NCBI Taxonomy" id="1042311"/>
    <lineage>
        <taxon>Eukaryota</taxon>
        <taxon>Fungi</taxon>
        <taxon>Dikarya</taxon>
        <taxon>Ascomycota</taxon>
        <taxon>Pezizomycotina</taxon>
        <taxon>Sordariomycetes</taxon>
        <taxon>Hypocreomycetidae</taxon>
        <taxon>Hypocreales</taxon>
        <taxon>Hypocreaceae</taxon>
        <taxon>Trichoderma</taxon>
    </lineage>
</organism>
<dbReference type="Pfam" id="PF00172">
    <property type="entry name" value="Zn_clus"/>
    <property type="match status" value="1"/>
</dbReference>
<keyword evidence="6" id="KW-0812">Transmembrane</keyword>
<protein>
    <recommendedName>
        <fullName evidence="7">Zn(2)-C6 fungal-type domain-containing protein</fullName>
    </recommendedName>
</protein>
<evidence type="ECO:0000256" key="4">
    <source>
        <dbReference type="ARBA" id="ARBA00023163"/>
    </source>
</evidence>
<dbReference type="InterPro" id="IPR001138">
    <property type="entry name" value="Zn2Cys6_DnaBD"/>
</dbReference>
<accession>A0A2T3Z880</accession>
<evidence type="ECO:0000259" key="7">
    <source>
        <dbReference type="PROSITE" id="PS50048"/>
    </source>
</evidence>
<dbReference type="Gene3D" id="4.10.240.10">
    <property type="entry name" value="Zn(2)-C6 fungal-type DNA-binding domain"/>
    <property type="match status" value="1"/>
</dbReference>
<keyword evidence="6" id="KW-1133">Transmembrane helix</keyword>
<dbReference type="InterPro" id="IPR050815">
    <property type="entry name" value="TF_fung"/>
</dbReference>
<keyword evidence="2" id="KW-0479">Metal-binding</keyword>
<proteinExistence type="predicted"/>
<dbReference type="Proteomes" id="UP000240493">
    <property type="component" value="Unassembled WGS sequence"/>
</dbReference>
<dbReference type="CDD" id="cd00067">
    <property type="entry name" value="GAL4"/>
    <property type="match status" value="1"/>
</dbReference>
<dbReference type="GO" id="GO:0005634">
    <property type="term" value="C:nucleus"/>
    <property type="evidence" value="ECO:0007669"/>
    <property type="project" value="UniProtKB-SubCell"/>
</dbReference>
<keyword evidence="4" id="KW-0804">Transcription</keyword>
<dbReference type="OrthoDB" id="39175at2759"/>
<keyword evidence="9" id="KW-1185">Reference proteome</keyword>
<gene>
    <name evidence="8" type="ORF">M441DRAFT_194373</name>
</gene>
<sequence>MTDLAILASSSNEVKVTAARTGYIPGTCLNCRRQKQRCDRVLPQCSRCTAKAVRCVYPTKTDVQGRGLAPISNGTADMLMPCSSPCRFHLSPLGERNLLWAACSSNGSYVEGDSPQPSLSRLVRDIFGLASIDIIDVVAKYFSLAYYWFPFSDKDAIYGEVAQFISGGAANHDEFALLLLSMHVFSESTCEYSPRPAQSALYRTSRQLFVVLQSSPDVQLRILLQCGIILTMYACGHGLGRDAYETLTICIGLIRRLSFNEFVAGSKESAIKDYHSQLELDLYWSAIILLDRTIALSTIDHCLPYLVEEAHLPPNSAILRVTQADLYSQDSIRNFLARAEHAIQMCSEIGNYIRTTEGSNFPICETIAMTLSALIMLYRTNDYYKVSRNNPKSILTFNCARNMIIETCRAESEWLKRHGWFNSTRPCFIGLCCLYGAAAHLDELCADGLSAEDKGTLRNAVSGFAARWKISGMRVLFFFFFFFSFTLATLAFQKINFLIK</sequence>
<dbReference type="PANTHER" id="PTHR47338:SF20">
    <property type="entry name" value="ZN(II)2CYS6 TRANSCRIPTION FACTOR (EUROFUNG)"/>
    <property type="match status" value="1"/>
</dbReference>
<feature type="domain" description="Zn(2)-C6 fungal-type" evidence="7">
    <location>
        <begin position="27"/>
        <end position="57"/>
    </location>
</feature>
<evidence type="ECO:0000313" key="9">
    <source>
        <dbReference type="Proteomes" id="UP000240493"/>
    </source>
</evidence>
<keyword evidence="6" id="KW-0472">Membrane</keyword>
<evidence type="ECO:0000256" key="3">
    <source>
        <dbReference type="ARBA" id="ARBA00023015"/>
    </source>
</evidence>
<dbReference type="PANTHER" id="PTHR47338">
    <property type="entry name" value="ZN(II)2CYS6 TRANSCRIPTION FACTOR (EUROFUNG)-RELATED"/>
    <property type="match status" value="1"/>
</dbReference>
<evidence type="ECO:0000256" key="6">
    <source>
        <dbReference type="SAM" id="Phobius"/>
    </source>
</evidence>